<keyword evidence="12 14" id="KW-0535">Nitrogen fixation</keyword>
<dbReference type="PANTHER" id="PTHR33712">
    <property type="entry name" value="LIGHT-INDEPENDENT PROTOCHLOROPHYLLIDE REDUCTASE SUBUNIT B"/>
    <property type="match status" value="1"/>
</dbReference>
<dbReference type="STRING" id="146817.SAMN04488502_105238"/>
<dbReference type="Gene3D" id="1.20.89.10">
    <property type="entry name" value="Nitrogenase Molybdenum-iron Protein, subunit B, domain 4"/>
    <property type="match status" value="1"/>
</dbReference>
<evidence type="ECO:0000256" key="15">
    <source>
        <dbReference type="RuleBase" id="RU364127"/>
    </source>
</evidence>
<dbReference type="PROSITE" id="PS00699">
    <property type="entry name" value="NITROGENASE_1_1"/>
    <property type="match status" value="1"/>
</dbReference>
<keyword evidence="9 15" id="KW-0560">Oxidoreductase</keyword>
<dbReference type="EC" id="1.18.6.1" evidence="4 15"/>
<dbReference type="RefSeq" id="WP_092073287.1">
    <property type="nucleotide sequence ID" value="NZ_FNHB01000005.1"/>
</dbReference>
<evidence type="ECO:0000256" key="1">
    <source>
        <dbReference type="ARBA" id="ARBA00002621"/>
    </source>
</evidence>
<evidence type="ECO:0000256" key="6">
    <source>
        <dbReference type="ARBA" id="ARBA00022723"/>
    </source>
</evidence>
<comment type="function">
    <text evidence="1 15">This molybdenum-iron protein is part of the nitrogenase complex that catalyzes the key enzymatic reactions in nitrogen fixation.</text>
</comment>
<keyword evidence="7 15" id="KW-0547">Nucleotide-binding</keyword>
<evidence type="ECO:0000256" key="5">
    <source>
        <dbReference type="ARBA" id="ARBA00014775"/>
    </source>
</evidence>
<evidence type="ECO:0000256" key="8">
    <source>
        <dbReference type="ARBA" id="ARBA00022840"/>
    </source>
</evidence>
<dbReference type="InterPro" id="IPR000318">
    <property type="entry name" value="Nase_comp1_CS"/>
</dbReference>
<organism evidence="17 18">
    <name type="scientific">Dendrosporobacter quercicolus</name>
    <dbReference type="NCBI Taxonomy" id="146817"/>
    <lineage>
        <taxon>Bacteria</taxon>
        <taxon>Bacillati</taxon>
        <taxon>Bacillota</taxon>
        <taxon>Negativicutes</taxon>
        <taxon>Selenomonadales</taxon>
        <taxon>Sporomusaceae</taxon>
        <taxon>Dendrosporobacter</taxon>
    </lineage>
</organism>
<dbReference type="PANTHER" id="PTHR33712:SF7">
    <property type="entry name" value="LIGHT-INDEPENDENT PROTOCHLOROPHYLLIDE REDUCTASE SUBUNIT B"/>
    <property type="match status" value="1"/>
</dbReference>
<evidence type="ECO:0000256" key="4">
    <source>
        <dbReference type="ARBA" id="ARBA00012773"/>
    </source>
</evidence>
<evidence type="ECO:0000256" key="12">
    <source>
        <dbReference type="ARBA" id="ARBA00023231"/>
    </source>
</evidence>
<dbReference type="OrthoDB" id="9800746at2"/>
<comment type="similarity">
    <text evidence="2 14">Belongs to the NifD/NifK/NifE/NifN family.</text>
</comment>
<keyword evidence="11 15" id="KW-0411">Iron-sulfur</keyword>
<dbReference type="GO" id="GO:0016163">
    <property type="term" value="F:nitrogenase activity"/>
    <property type="evidence" value="ECO:0007669"/>
    <property type="project" value="UniProtKB-EC"/>
</dbReference>
<dbReference type="GO" id="GO:0016612">
    <property type="term" value="C:molybdenum-iron nitrogenase complex"/>
    <property type="evidence" value="ECO:0007669"/>
    <property type="project" value="InterPro"/>
</dbReference>
<dbReference type="EMBL" id="FNHB01000005">
    <property type="protein sequence ID" value="SDM56543.1"/>
    <property type="molecule type" value="Genomic_DNA"/>
</dbReference>
<keyword evidence="8 15" id="KW-0067">ATP-binding</keyword>
<dbReference type="GO" id="GO:0051536">
    <property type="term" value="F:iron-sulfur cluster binding"/>
    <property type="evidence" value="ECO:0007669"/>
    <property type="project" value="UniProtKB-KW"/>
</dbReference>
<evidence type="ECO:0000256" key="14">
    <source>
        <dbReference type="RuleBase" id="RU004021"/>
    </source>
</evidence>
<evidence type="ECO:0000256" key="2">
    <source>
        <dbReference type="ARBA" id="ARBA00011002"/>
    </source>
</evidence>
<dbReference type="AlphaFoldDB" id="A0A1G9U9P5"/>
<gene>
    <name evidence="17" type="ORF">SAMN04488502_105238</name>
</gene>
<dbReference type="Pfam" id="PF00148">
    <property type="entry name" value="Oxidored_nitro"/>
    <property type="match status" value="1"/>
</dbReference>
<evidence type="ECO:0000256" key="7">
    <source>
        <dbReference type="ARBA" id="ARBA00022741"/>
    </source>
</evidence>
<evidence type="ECO:0000313" key="17">
    <source>
        <dbReference type="EMBL" id="SDM56543.1"/>
    </source>
</evidence>
<dbReference type="SUPFAM" id="SSF53807">
    <property type="entry name" value="Helical backbone' metal receptor"/>
    <property type="match status" value="1"/>
</dbReference>
<keyword evidence="10 15" id="KW-0408">Iron</keyword>
<protein>
    <recommendedName>
        <fullName evidence="5 15">Nitrogenase molybdenum-iron protein beta chain</fullName>
        <ecNumber evidence="4 15">1.18.6.1</ecNumber>
    </recommendedName>
    <alternativeName>
        <fullName evidence="15">Dinitrogenase</fullName>
    </alternativeName>
</protein>
<evidence type="ECO:0000256" key="13">
    <source>
        <dbReference type="ARBA" id="ARBA00047967"/>
    </source>
</evidence>
<evidence type="ECO:0000256" key="9">
    <source>
        <dbReference type="ARBA" id="ARBA00023002"/>
    </source>
</evidence>
<name>A0A1G9U9P5_9FIRM</name>
<dbReference type="InterPro" id="IPR050152">
    <property type="entry name" value="ChlB/BchB/BchZ"/>
</dbReference>
<proteinExistence type="inferred from homology"/>
<comment type="cofactor">
    <cofactor evidence="15">
        <name>[8Fe-7S] cluster</name>
        <dbReference type="ChEBI" id="CHEBI:21143"/>
    </cofactor>
    <text evidence="15">Binds 1 [8Fe-7S] cluster per heterodimer.</text>
</comment>
<accession>A0A1G9U9P5</accession>
<sequence>MLDCTPKEIKQRTGGGLINPAKTCQPIGAMYAALGIHKCLPHSHGSQGCCSFHRMHLTRHFRDPVMASTSSFTEGASVFGGGANLKTAIKNVFSIYNPDVMAVHTTCLTETIGDDIPNIISSAEVPEGKVVIHANTPSYQGSHVTGFSNMVKGMVNYFSAATEPIKKEQINVIPGFVNPADMREIKRMMNLMGAKYIMFPDTSGVVDSPMTGEFQMFPEGGTTVEQLKDTGNSKLTVALGRFASSDSAEVLAKKCKVPVATLKTPIGIKATDAFLMVIRRIFVKEIVAELELERGQLVDVMTDTHFHFHGKKVAIFGDSDIVTGVTEFVLSLGMEPVHILTGTPGGAIGSAVGSFEEDIQEMLLLAGVKSNVKAGGDLFTFHQWIKNEPVDLIIGNTYGKYIARAEDIPLVRVGFPILDRSVHSYLPIVGYRGAMRLLEMISNALLDRQDRDAADEDFELVM</sequence>
<dbReference type="GO" id="GO:0046872">
    <property type="term" value="F:metal ion binding"/>
    <property type="evidence" value="ECO:0007669"/>
    <property type="project" value="UniProtKB-KW"/>
</dbReference>
<evidence type="ECO:0000259" key="16">
    <source>
        <dbReference type="Pfam" id="PF00148"/>
    </source>
</evidence>
<dbReference type="InterPro" id="IPR000510">
    <property type="entry name" value="Nase/OxRdtase_comp1"/>
</dbReference>
<comment type="subunit">
    <text evidence="3 15">Tetramer of two alpha and two beta chains. Forms complex with the iron protein (nitrogenase component 2).</text>
</comment>
<dbReference type="NCBIfam" id="TIGR01286">
    <property type="entry name" value="nifK"/>
    <property type="match status" value="1"/>
</dbReference>
<evidence type="ECO:0000256" key="3">
    <source>
        <dbReference type="ARBA" id="ARBA00011462"/>
    </source>
</evidence>
<dbReference type="InterPro" id="IPR005976">
    <property type="entry name" value="Nase_Mo-Fe_CF_bsu"/>
</dbReference>
<dbReference type="Gene3D" id="3.40.50.1980">
    <property type="entry name" value="Nitrogenase molybdenum iron protein domain"/>
    <property type="match status" value="3"/>
</dbReference>
<feature type="domain" description="Nitrogenase/oxidoreductase component 1" evidence="16">
    <location>
        <begin position="24"/>
        <end position="445"/>
    </location>
</feature>
<keyword evidence="18" id="KW-1185">Reference proteome</keyword>
<dbReference type="GO" id="GO:0005524">
    <property type="term" value="F:ATP binding"/>
    <property type="evidence" value="ECO:0007669"/>
    <property type="project" value="UniProtKB-KW"/>
</dbReference>
<dbReference type="Proteomes" id="UP000214880">
    <property type="component" value="Unassembled WGS sequence"/>
</dbReference>
<evidence type="ECO:0000313" key="18">
    <source>
        <dbReference type="Proteomes" id="UP000214880"/>
    </source>
</evidence>
<reference evidence="17 18" key="1">
    <citation type="submission" date="2016-10" db="EMBL/GenBank/DDBJ databases">
        <authorList>
            <person name="de Groot N.N."/>
        </authorList>
    </citation>
    <scope>NUCLEOTIDE SEQUENCE [LARGE SCALE GENOMIC DNA]</scope>
    <source>
        <strain evidence="17 18">DSM 1736</strain>
    </source>
</reference>
<comment type="catalytic activity">
    <reaction evidence="13 15">
        <text>N2 + 8 reduced [2Fe-2S]-[ferredoxin] + 16 ATP + 16 H2O = H2 + 8 oxidized [2Fe-2S]-[ferredoxin] + 2 NH4(+) + 16 ADP + 16 phosphate + 6 H(+)</text>
        <dbReference type="Rhea" id="RHEA:21448"/>
        <dbReference type="Rhea" id="RHEA-COMP:10000"/>
        <dbReference type="Rhea" id="RHEA-COMP:10001"/>
        <dbReference type="ChEBI" id="CHEBI:15377"/>
        <dbReference type="ChEBI" id="CHEBI:15378"/>
        <dbReference type="ChEBI" id="CHEBI:17997"/>
        <dbReference type="ChEBI" id="CHEBI:18276"/>
        <dbReference type="ChEBI" id="CHEBI:28938"/>
        <dbReference type="ChEBI" id="CHEBI:30616"/>
        <dbReference type="ChEBI" id="CHEBI:33737"/>
        <dbReference type="ChEBI" id="CHEBI:33738"/>
        <dbReference type="ChEBI" id="CHEBI:43474"/>
        <dbReference type="ChEBI" id="CHEBI:456216"/>
        <dbReference type="EC" id="1.18.6.1"/>
    </reaction>
</comment>
<keyword evidence="6 15" id="KW-0479">Metal-binding</keyword>
<evidence type="ECO:0000256" key="10">
    <source>
        <dbReference type="ARBA" id="ARBA00023004"/>
    </source>
</evidence>
<evidence type="ECO:0000256" key="11">
    <source>
        <dbReference type="ARBA" id="ARBA00023014"/>
    </source>
</evidence>